<evidence type="ECO:0000259" key="19">
    <source>
        <dbReference type="PROSITE" id="PS50056"/>
    </source>
</evidence>
<evidence type="ECO:0000313" key="21">
    <source>
        <dbReference type="Proteomes" id="UP000694548"/>
    </source>
</evidence>
<dbReference type="Proteomes" id="UP000694548">
    <property type="component" value="Chromosome sgr17"/>
</dbReference>
<evidence type="ECO:0000256" key="15">
    <source>
        <dbReference type="ARBA" id="ARBA00078812"/>
    </source>
</evidence>
<dbReference type="GO" id="GO:0004725">
    <property type="term" value="F:protein tyrosine phosphatase activity"/>
    <property type="evidence" value="ECO:0007669"/>
    <property type="project" value="UniProtKB-EC"/>
</dbReference>
<feature type="compositionally biased region" description="Polar residues" evidence="16">
    <location>
        <begin position="995"/>
        <end position="1016"/>
    </location>
</feature>
<dbReference type="SMART" id="SM00194">
    <property type="entry name" value="PTPc"/>
    <property type="match status" value="2"/>
</dbReference>
<feature type="region of interest" description="Disordered" evidence="16">
    <location>
        <begin position="742"/>
        <end position="768"/>
    </location>
</feature>
<feature type="domain" description="Tyrosine specific protein phosphatases" evidence="19">
    <location>
        <begin position="885"/>
        <end position="963"/>
    </location>
</feature>
<evidence type="ECO:0000256" key="8">
    <source>
        <dbReference type="ARBA" id="ARBA00022801"/>
    </source>
</evidence>
<keyword evidence="6" id="KW-0732">Signal</keyword>
<keyword evidence="9" id="KW-0904">Protein phosphatase</keyword>
<reference evidence="20" key="1">
    <citation type="submission" date="2014-08" db="EMBL/GenBank/DDBJ databases">
        <authorList>
            <person name="Senf B."/>
            <person name="Petzold A."/>
            <person name="Downie B.R."/>
            <person name="Koch P."/>
            <person name="Platzer M."/>
        </authorList>
    </citation>
    <scope>NUCLEOTIDE SEQUENCE [LARGE SCALE GENOMIC DNA]</scope>
    <source>
        <strain evidence="20">GRZ</strain>
    </source>
</reference>
<keyword evidence="10 17" id="KW-1133">Transmembrane helix</keyword>
<evidence type="ECO:0000256" key="11">
    <source>
        <dbReference type="ARBA" id="ARBA00023136"/>
    </source>
</evidence>
<protein>
    <recommendedName>
        <fullName evidence="14">Receptor-type tyrosine-protein phosphatase C</fullName>
        <ecNumber evidence="2">3.1.3.48</ecNumber>
    </recommendedName>
    <alternativeName>
        <fullName evidence="15">Leukocyte common antigen</fullName>
    </alternativeName>
</protein>
<comment type="similarity">
    <text evidence="13">Belongs to the protein-tyrosine phosphatase family. Receptor class 1/6 subfamily.</text>
</comment>
<feature type="domain" description="Tyrosine-protein phosphatase" evidence="18">
    <location>
        <begin position="413"/>
        <end position="664"/>
    </location>
</feature>
<feature type="domain" description="Tyrosine specific protein phosphatases" evidence="19">
    <location>
        <begin position="584"/>
        <end position="655"/>
    </location>
</feature>
<dbReference type="PANTHER" id="PTHR19134">
    <property type="entry name" value="RECEPTOR-TYPE TYROSINE-PROTEIN PHOSPHATASE"/>
    <property type="match status" value="1"/>
</dbReference>
<accession>A0A8C6P1F1</accession>
<evidence type="ECO:0000256" key="3">
    <source>
        <dbReference type="ARBA" id="ARBA00022475"/>
    </source>
</evidence>
<keyword evidence="7" id="KW-0677">Repeat</keyword>
<keyword evidence="11 17" id="KW-0472">Membrane</keyword>
<keyword evidence="21" id="KW-1185">Reference proteome</keyword>
<dbReference type="SUPFAM" id="SSF52799">
    <property type="entry name" value="(Phosphotyrosine protein) phosphatases II"/>
    <property type="match status" value="2"/>
</dbReference>
<dbReference type="PROSITE" id="PS00383">
    <property type="entry name" value="TYR_PHOSPHATASE_1"/>
    <property type="match status" value="2"/>
</dbReference>
<evidence type="ECO:0000256" key="6">
    <source>
        <dbReference type="ARBA" id="ARBA00022729"/>
    </source>
</evidence>
<keyword evidence="12" id="KW-0325">Glycoprotein</keyword>
<evidence type="ECO:0000256" key="16">
    <source>
        <dbReference type="SAM" id="MobiDB-lite"/>
    </source>
</evidence>
<feature type="region of interest" description="Disordered" evidence="16">
    <location>
        <begin position="995"/>
        <end position="1042"/>
    </location>
</feature>
<evidence type="ECO:0000256" key="4">
    <source>
        <dbReference type="ARBA" id="ARBA00022553"/>
    </source>
</evidence>
<evidence type="ECO:0000256" key="5">
    <source>
        <dbReference type="ARBA" id="ARBA00022692"/>
    </source>
</evidence>
<reference evidence="20" key="3">
    <citation type="submission" date="2025-09" db="UniProtKB">
        <authorList>
            <consortium name="Ensembl"/>
        </authorList>
    </citation>
    <scope>IDENTIFICATION</scope>
</reference>
<dbReference type="Gene3D" id="3.90.190.10">
    <property type="entry name" value="Protein tyrosine phosphatase superfamily"/>
    <property type="match status" value="2"/>
</dbReference>
<evidence type="ECO:0000256" key="13">
    <source>
        <dbReference type="ARBA" id="ARBA00061377"/>
    </source>
</evidence>
<keyword evidence="4" id="KW-0597">Phosphoprotein</keyword>
<feature type="domain" description="Tyrosine-protein phosphatase" evidence="18">
    <location>
        <begin position="696"/>
        <end position="969"/>
    </location>
</feature>
<keyword evidence="5 17" id="KW-0812">Transmembrane</keyword>
<dbReference type="FunFam" id="3.90.190.10:FF:000042">
    <property type="entry name" value="receptor-type tyrosine-protein phosphatase C isoform X1"/>
    <property type="match status" value="1"/>
</dbReference>
<dbReference type="InterPro" id="IPR000387">
    <property type="entry name" value="Tyr_Pase_dom"/>
</dbReference>
<dbReference type="Pfam" id="PF00102">
    <property type="entry name" value="Y_phosphatase"/>
    <property type="match status" value="2"/>
</dbReference>
<dbReference type="InterPro" id="IPR003595">
    <property type="entry name" value="Tyr_Pase_cat"/>
</dbReference>
<dbReference type="AlphaFoldDB" id="A0A8C6P1F1"/>
<dbReference type="FunFam" id="3.90.190.10:FF:000033">
    <property type="entry name" value="receptor-type tyrosine-protein phosphatase C isoform X1"/>
    <property type="match status" value="1"/>
</dbReference>
<dbReference type="EC" id="3.1.3.48" evidence="2"/>
<evidence type="ECO:0000256" key="17">
    <source>
        <dbReference type="SAM" id="Phobius"/>
    </source>
</evidence>
<feature type="compositionally biased region" description="Acidic residues" evidence="16">
    <location>
        <begin position="749"/>
        <end position="765"/>
    </location>
</feature>
<dbReference type="InterPro" id="IPR016130">
    <property type="entry name" value="Tyr_Pase_AS"/>
</dbReference>
<dbReference type="InterPro" id="IPR029021">
    <property type="entry name" value="Prot-tyrosine_phosphatase-like"/>
</dbReference>
<dbReference type="PROSITE" id="PS50056">
    <property type="entry name" value="TYR_PHOSPHATASE_2"/>
    <property type="match status" value="2"/>
</dbReference>
<dbReference type="InterPro" id="IPR000242">
    <property type="entry name" value="PTP_cat"/>
</dbReference>
<organism evidence="20 21">
    <name type="scientific">Nothobranchius furzeri</name>
    <name type="common">Turquoise killifish</name>
    <dbReference type="NCBI Taxonomy" id="105023"/>
    <lineage>
        <taxon>Eukaryota</taxon>
        <taxon>Metazoa</taxon>
        <taxon>Chordata</taxon>
        <taxon>Craniata</taxon>
        <taxon>Vertebrata</taxon>
        <taxon>Euteleostomi</taxon>
        <taxon>Actinopterygii</taxon>
        <taxon>Neopterygii</taxon>
        <taxon>Teleostei</taxon>
        <taxon>Neoteleostei</taxon>
        <taxon>Acanthomorphata</taxon>
        <taxon>Ovalentaria</taxon>
        <taxon>Atherinomorphae</taxon>
        <taxon>Cyprinodontiformes</taxon>
        <taxon>Nothobranchiidae</taxon>
        <taxon>Nothobranchius</taxon>
    </lineage>
</organism>
<sequence>MVKFGAWVGMVTSPPGTYTINITENGEQVFIKKFIISSTNGTLTHIKHLKPCTEYQYEVTLKSDAEATITTCSRSTTQAKTKVLDEADIKISPPEPGSVCYESEWNLSSLGITPTKHRTKLLENGTKVCFKLAEEDFCSDFNVNVTHETCQNFFFTDTWNITDDYLNLRDINQTEPTGLPAYIDPQFPRNCKGLITAEYICSGEQKKDENLSSLEPFTDYSCTGWIKNSGVPINKTLPPMCVLNWNSYTDYTCTVHPEYKNHHVHGEKTKKKTKEGTGGKSPLISGLHLTLPENNKIKVSCKNNVKFKGPEKNYKARLHGGPKIQEKEKTQCDFEFKELSFLTTYKVEVYDANALIGFLVFLIILTTVALLLVLYKIYILKHDEENLLTVEPIAAEILLETYKRKLADEGRLFLAEFQSIPRIFSRYPVKEAKKTCNAIKNRYVDILPYDENRVQLTTGSGEAGSDYINASFIDGYKEPKKYIAAQGKVVMIWEQQSSIIVMVTRCEEGNRVKCAQYWPTPERETEIFEEFIVKLTSEDLCPDYIIRRLSLVNKRDKNSEREITHIQFISWPDHGVPGEPHLLLKLRRRVNSFKNFFSGPIVVHCSAGVGRTGTYIGIDAMMEGLEAEGRVDIYGYVVSLRRKRCLMVQVEAQYILIHQALLEHNQFGETEISVSELHSVMSMLKQKSADSEPTLLEEEFERLPSFKKWRTFNTGIMEENKKKNRSSIIPYDYNRVLLKMDDGHSHDSDADDEEPDDSSDEEEDETSTKYINASHIHGYWGSHALITAQTPLEDTSADFWLMVYQKRAFTIVMLSDCKEDSEPIYWSREKKTFGDIEVEVTSTDISPSVITRSIQIRHVRRKEIRTVKHFQFLKWKGAELPEQTQDFMEMIKNIRHAYKDSGSQKGVPVVVHCDDGSSRSGIFCALWNLLDSADTEKLVDIFQVVKTLRKERQGMMSSLEQYQFLYSALGVAFPVQNGEVKPVKDAAEADQVQVVNETESASESEQPVSTTSNVQQAAAEITPPGADEEPSPPTESAPVKMFDQNLFSQSFL</sequence>
<evidence type="ECO:0000256" key="12">
    <source>
        <dbReference type="ARBA" id="ARBA00023180"/>
    </source>
</evidence>
<evidence type="ECO:0000259" key="18">
    <source>
        <dbReference type="PROSITE" id="PS50055"/>
    </source>
</evidence>
<reference evidence="20" key="2">
    <citation type="submission" date="2025-08" db="UniProtKB">
        <authorList>
            <consortium name="Ensembl"/>
        </authorList>
    </citation>
    <scope>IDENTIFICATION</scope>
</reference>
<dbReference type="PRINTS" id="PR00700">
    <property type="entry name" value="PRTYPHPHTASE"/>
</dbReference>
<evidence type="ECO:0000256" key="9">
    <source>
        <dbReference type="ARBA" id="ARBA00022912"/>
    </source>
</evidence>
<dbReference type="PANTHER" id="PTHR19134:SF539">
    <property type="entry name" value="RECEPTOR-TYPE TYROSINE-PROTEIN PHOSPHATASE C"/>
    <property type="match status" value="1"/>
</dbReference>
<feature type="transmembrane region" description="Helical" evidence="17">
    <location>
        <begin position="354"/>
        <end position="375"/>
    </location>
</feature>
<dbReference type="SMART" id="SM00404">
    <property type="entry name" value="PTPc_motif"/>
    <property type="match status" value="2"/>
</dbReference>
<dbReference type="GO" id="GO:0005886">
    <property type="term" value="C:plasma membrane"/>
    <property type="evidence" value="ECO:0007669"/>
    <property type="project" value="UniProtKB-SubCell"/>
</dbReference>
<evidence type="ECO:0000256" key="1">
    <source>
        <dbReference type="ARBA" id="ARBA00004251"/>
    </source>
</evidence>
<dbReference type="PROSITE" id="PS50055">
    <property type="entry name" value="TYR_PHOSPHATASE_PTP"/>
    <property type="match status" value="2"/>
</dbReference>
<evidence type="ECO:0000256" key="10">
    <source>
        <dbReference type="ARBA" id="ARBA00022989"/>
    </source>
</evidence>
<comment type="subcellular location">
    <subcellularLocation>
        <location evidence="1">Cell membrane</location>
        <topology evidence="1">Single-pass type I membrane protein</topology>
    </subcellularLocation>
</comment>
<evidence type="ECO:0000256" key="2">
    <source>
        <dbReference type="ARBA" id="ARBA00013064"/>
    </source>
</evidence>
<keyword evidence="3" id="KW-1003">Cell membrane</keyword>
<keyword evidence="8" id="KW-0378">Hydrolase</keyword>
<evidence type="ECO:0000256" key="7">
    <source>
        <dbReference type="ARBA" id="ARBA00022737"/>
    </source>
</evidence>
<evidence type="ECO:0000313" key="20">
    <source>
        <dbReference type="Ensembl" id="ENSNFUP00015036949.1"/>
    </source>
</evidence>
<name>A0A8C6P1F1_NOTFU</name>
<proteinExistence type="inferred from homology"/>
<evidence type="ECO:0000256" key="14">
    <source>
        <dbReference type="ARBA" id="ARBA00073601"/>
    </source>
</evidence>
<dbReference type="GeneTree" id="ENSGT00940000167793"/>
<dbReference type="InterPro" id="IPR050348">
    <property type="entry name" value="Protein-Tyr_Phosphatase"/>
</dbReference>
<dbReference type="Ensembl" id="ENSNFUT00015038580.1">
    <property type="protein sequence ID" value="ENSNFUP00015036949.1"/>
    <property type="gene ID" value="ENSNFUG00015017578.1"/>
</dbReference>